<dbReference type="EMBL" id="JBFDAA010000005">
    <property type="protein sequence ID" value="KAL1132367.1"/>
    <property type="molecule type" value="Genomic_DNA"/>
</dbReference>
<feature type="compositionally biased region" description="Polar residues" evidence="1">
    <location>
        <begin position="115"/>
        <end position="129"/>
    </location>
</feature>
<evidence type="ECO:0000313" key="3">
    <source>
        <dbReference type="Proteomes" id="UP001558652"/>
    </source>
</evidence>
<dbReference type="AlphaFoldDB" id="A0ABD0Z0C5"/>
<dbReference type="Proteomes" id="UP001558652">
    <property type="component" value="Unassembled WGS sequence"/>
</dbReference>
<feature type="compositionally biased region" description="Pro residues" evidence="1">
    <location>
        <begin position="100"/>
        <end position="112"/>
    </location>
</feature>
<gene>
    <name evidence="2" type="ORF">AAG570_010322</name>
</gene>
<feature type="region of interest" description="Disordered" evidence="1">
    <location>
        <begin position="22"/>
        <end position="48"/>
    </location>
</feature>
<proteinExistence type="predicted"/>
<comment type="caution">
    <text evidence="2">The sequence shown here is derived from an EMBL/GenBank/DDBJ whole genome shotgun (WGS) entry which is preliminary data.</text>
</comment>
<organism evidence="2 3">
    <name type="scientific">Ranatra chinensis</name>
    <dbReference type="NCBI Taxonomy" id="642074"/>
    <lineage>
        <taxon>Eukaryota</taxon>
        <taxon>Metazoa</taxon>
        <taxon>Ecdysozoa</taxon>
        <taxon>Arthropoda</taxon>
        <taxon>Hexapoda</taxon>
        <taxon>Insecta</taxon>
        <taxon>Pterygota</taxon>
        <taxon>Neoptera</taxon>
        <taxon>Paraneoptera</taxon>
        <taxon>Hemiptera</taxon>
        <taxon>Heteroptera</taxon>
        <taxon>Panheteroptera</taxon>
        <taxon>Nepomorpha</taxon>
        <taxon>Nepidae</taxon>
        <taxon>Ranatrinae</taxon>
        <taxon>Ranatra</taxon>
    </lineage>
</organism>
<reference evidence="2 3" key="1">
    <citation type="submission" date="2024-07" db="EMBL/GenBank/DDBJ databases">
        <title>Chromosome-level genome assembly of the water stick insect Ranatra chinensis (Heteroptera: Nepidae).</title>
        <authorList>
            <person name="Liu X."/>
        </authorList>
    </citation>
    <scope>NUCLEOTIDE SEQUENCE [LARGE SCALE GENOMIC DNA]</scope>
    <source>
        <strain evidence="2">Cailab_2021Rc</strain>
        <tissue evidence="2">Muscle</tissue>
    </source>
</reference>
<evidence type="ECO:0000313" key="2">
    <source>
        <dbReference type="EMBL" id="KAL1132367.1"/>
    </source>
</evidence>
<feature type="region of interest" description="Disordered" evidence="1">
    <location>
        <begin position="96"/>
        <end position="134"/>
    </location>
</feature>
<evidence type="ECO:0000256" key="1">
    <source>
        <dbReference type="SAM" id="MobiDB-lite"/>
    </source>
</evidence>
<accession>A0ABD0Z0C5</accession>
<sequence>MFYQSKKQETTEIELRAEDWMRPLGEVEMDETSEEGVKNSGRTPGPFSIEAIMGRPHPRPPAAAAAAAAAAATYLPLIYSASWLVPPPPLDWHHLLQARLPPPQPPPHPPPLHLNTASNLSDDSGSRSPLTPHDLTTKSPLALLYLQSNYRKVDNDLIDVFEEDPDLRHSLAGEFMGAVLTVHVPGPPSLRPPW</sequence>
<keyword evidence="3" id="KW-1185">Reference proteome</keyword>
<name>A0ABD0Z0C5_9HEMI</name>
<protein>
    <submittedName>
        <fullName evidence="2">Uncharacterized protein</fullName>
    </submittedName>
</protein>